<accession>A0A915BD73</accession>
<protein>
    <submittedName>
        <fullName evidence="3">Uncharacterized protein</fullName>
    </submittedName>
</protein>
<organism evidence="2 3">
    <name type="scientific">Parascaris univalens</name>
    <name type="common">Nematode worm</name>
    <dbReference type="NCBI Taxonomy" id="6257"/>
    <lineage>
        <taxon>Eukaryota</taxon>
        <taxon>Metazoa</taxon>
        <taxon>Ecdysozoa</taxon>
        <taxon>Nematoda</taxon>
        <taxon>Chromadorea</taxon>
        <taxon>Rhabditida</taxon>
        <taxon>Spirurina</taxon>
        <taxon>Ascaridomorpha</taxon>
        <taxon>Ascaridoidea</taxon>
        <taxon>Ascarididae</taxon>
        <taxon>Parascaris</taxon>
    </lineage>
</organism>
<evidence type="ECO:0000256" key="1">
    <source>
        <dbReference type="SAM" id="MobiDB-lite"/>
    </source>
</evidence>
<feature type="region of interest" description="Disordered" evidence="1">
    <location>
        <begin position="87"/>
        <end position="110"/>
    </location>
</feature>
<evidence type="ECO:0000313" key="2">
    <source>
        <dbReference type="Proteomes" id="UP000887569"/>
    </source>
</evidence>
<proteinExistence type="predicted"/>
<dbReference type="Proteomes" id="UP000887569">
    <property type="component" value="Unplaced"/>
</dbReference>
<feature type="compositionally biased region" description="Basic residues" evidence="1">
    <location>
        <begin position="99"/>
        <end position="110"/>
    </location>
</feature>
<keyword evidence="2" id="KW-1185">Reference proteome</keyword>
<sequence length="110" mass="12823">MHKESKLVFHKNTREVLCKHVTSYLTIRDQELTAVIVRMTKNDAAKFFFQCKLCRTGRTCAKRKCLLTKRSEVNSNQRRSNAISITIHEQPKAVNNNNSHKRNQITAHRT</sequence>
<dbReference type="AlphaFoldDB" id="A0A915BD73"/>
<dbReference type="WBParaSite" id="PgR035X_g037_t01">
    <property type="protein sequence ID" value="PgR035X_g037_t01"/>
    <property type="gene ID" value="PgR035X_g037"/>
</dbReference>
<name>A0A915BD73_PARUN</name>
<evidence type="ECO:0000313" key="3">
    <source>
        <dbReference type="WBParaSite" id="PgR035X_g037_t01"/>
    </source>
</evidence>
<reference evidence="3" key="1">
    <citation type="submission" date="2022-11" db="UniProtKB">
        <authorList>
            <consortium name="WormBaseParasite"/>
        </authorList>
    </citation>
    <scope>IDENTIFICATION</scope>
</reference>